<dbReference type="InterPro" id="IPR014710">
    <property type="entry name" value="RmlC-like_jellyroll"/>
</dbReference>
<accession>A0A0V0QTN8</accession>
<protein>
    <submittedName>
        <fullName evidence="2">Cyclic nucleotide-binding protein</fullName>
    </submittedName>
</protein>
<dbReference type="InParanoid" id="A0A0V0QTN8"/>
<sequence>MSRNAEDLKNIEKILLKVEFFQNCYEKFGSHFLDSLINLCNCIRLIASEKIEEQEGSINGYIYIVKNGEFQLYKQNNIFKQDDKQVTNQEKQLNDFYSFIVKSELNEQEMEKDELQIIQNQMVFQYKEGDIFGEEEILKNINNRETNAKCSSKEGGYLYVLKKQLLSEQDKNQQYKNWTYNIQNILKEVYQKKKEKYNEIIQNYANKQNKNAEIVNINEQVIGNSLENQKQNKKNTQICIPESISEQHSIHENMSISNQQKNRQLQNSKEKGLKKKSQDLNQFYIQIQNGTESQNQKSEKSFQKQQSQQYNELQVEKQVREKIMKSKKSEQIEEWNSHKFKQLDCIQIIIKAAKSQ</sequence>
<dbReference type="AlphaFoldDB" id="A0A0V0QTN8"/>
<dbReference type="Proteomes" id="UP000054937">
    <property type="component" value="Unassembled WGS sequence"/>
</dbReference>
<dbReference type="SUPFAM" id="SSF51206">
    <property type="entry name" value="cAMP-binding domain-like"/>
    <property type="match status" value="1"/>
</dbReference>
<reference evidence="2 3" key="1">
    <citation type="journal article" date="2015" name="Sci. Rep.">
        <title>Genome of the facultative scuticociliatosis pathogen Pseudocohnilembus persalinus provides insight into its virulence through horizontal gene transfer.</title>
        <authorList>
            <person name="Xiong J."/>
            <person name="Wang G."/>
            <person name="Cheng J."/>
            <person name="Tian M."/>
            <person name="Pan X."/>
            <person name="Warren A."/>
            <person name="Jiang C."/>
            <person name="Yuan D."/>
            <person name="Miao W."/>
        </authorList>
    </citation>
    <scope>NUCLEOTIDE SEQUENCE [LARGE SCALE GENOMIC DNA]</scope>
    <source>
        <strain evidence="2">36N120E</strain>
    </source>
</reference>
<evidence type="ECO:0000313" key="3">
    <source>
        <dbReference type="Proteomes" id="UP000054937"/>
    </source>
</evidence>
<gene>
    <name evidence="2" type="ORF">PPERSA_12711</name>
</gene>
<organism evidence="2 3">
    <name type="scientific">Pseudocohnilembus persalinus</name>
    <name type="common">Ciliate</name>
    <dbReference type="NCBI Taxonomy" id="266149"/>
    <lineage>
        <taxon>Eukaryota</taxon>
        <taxon>Sar</taxon>
        <taxon>Alveolata</taxon>
        <taxon>Ciliophora</taxon>
        <taxon>Intramacronucleata</taxon>
        <taxon>Oligohymenophorea</taxon>
        <taxon>Scuticociliatia</taxon>
        <taxon>Philasterida</taxon>
        <taxon>Pseudocohnilembidae</taxon>
        <taxon>Pseudocohnilembus</taxon>
    </lineage>
</organism>
<evidence type="ECO:0000256" key="1">
    <source>
        <dbReference type="SAM" id="MobiDB-lite"/>
    </source>
</evidence>
<dbReference type="Gene3D" id="2.60.120.10">
    <property type="entry name" value="Jelly Rolls"/>
    <property type="match status" value="1"/>
</dbReference>
<dbReference type="EMBL" id="LDAU01000106">
    <property type="protein sequence ID" value="KRX05533.1"/>
    <property type="molecule type" value="Genomic_DNA"/>
</dbReference>
<evidence type="ECO:0000313" key="2">
    <source>
        <dbReference type="EMBL" id="KRX05533.1"/>
    </source>
</evidence>
<feature type="region of interest" description="Disordered" evidence="1">
    <location>
        <begin position="290"/>
        <end position="313"/>
    </location>
</feature>
<dbReference type="InterPro" id="IPR018490">
    <property type="entry name" value="cNMP-bd_dom_sf"/>
</dbReference>
<comment type="caution">
    <text evidence="2">The sequence shown here is derived from an EMBL/GenBank/DDBJ whole genome shotgun (WGS) entry which is preliminary data.</text>
</comment>
<name>A0A0V0QTN8_PSEPJ</name>
<keyword evidence="3" id="KW-1185">Reference proteome</keyword>
<proteinExistence type="predicted"/>